<dbReference type="InParanoid" id="A0A1Z5K319"/>
<dbReference type="EMBL" id="BDSP01000151">
    <property type="protein sequence ID" value="GAX20650.1"/>
    <property type="molecule type" value="Genomic_DNA"/>
</dbReference>
<dbReference type="InterPro" id="IPR038189">
    <property type="entry name" value="Cdc37_Hsp90-bd_sf"/>
</dbReference>
<dbReference type="SMART" id="SM01069">
    <property type="entry name" value="CDC37_C"/>
    <property type="match status" value="1"/>
</dbReference>
<dbReference type="SMART" id="SM01071">
    <property type="entry name" value="CDC37_N"/>
    <property type="match status" value="1"/>
</dbReference>
<feature type="region of interest" description="Disordered" evidence="6">
    <location>
        <begin position="1"/>
        <end position="24"/>
    </location>
</feature>
<dbReference type="PANTHER" id="PTHR12800">
    <property type="entry name" value="CDC37-RELATED"/>
    <property type="match status" value="1"/>
</dbReference>
<evidence type="ECO:0000256" key="3">
    <source>
        <dbReference type="ARBA" id="ARBA00022490"/>
    </source>
</evidence>
<dbReference type="Proteomes" id="UP000198406">
    <property type="component" value="Unassembled WGS sequence"/>
</dbReference>
<evidence type="ECO:0000259" key="8">
    <source>
        <dbReference type="SMART" id="SM01070"/>
    </source>
</evidence>
<feature type="region of interest" description="Disordered" evidence="6">
    <location>
        <begin position="37"/>
        <end position="131"/>
    </location>
</feature>
<keyword evidence="3" id="KW-0963">Cytoplasm</keyword>
<dbReference type="InterPro" id="IPR013873">
    <property type="entry name" value="Cdc37_C"/>
</dbReference>
<dbReference type="InterPro" id="IPR013874">
    <property type="entry name" value="Cdc37_Hsp90-bd"/>
</dbReference>
<dbReference type="GO" id="GO:0019901">
    <property type="term" value="F:protein kinase binding"/>
    <property type="evidence" value="ECO:0007669"/>
    <property type="project" value="InterPro"/>
</dbReference>
<name>A0A1Z5K319_FISSO</name>
<keyword evidence="10" id="KW-0132">Cell division</keyword>
<dbReference type="AlphaFoldDB" id="A0A1Z5K319"/>
<dbReference type="GO" id="GO:0051082">
    <property type="term" value="F:unfolded protein binding"/>
    <property type="evidence" value="ECO:0007669"/>
    <property type="project" value="TreeGrafter"/>
</dbReference>
<evidence type="ECO:0000259" key="7">
    <source>
        <dbReference type="SMART" id="SM01069"/>
    </source>
</evidence>
<dbReference type="InterPro" id="IPR013855">
    <property type="entry name" value="Cdc37_N_dom"/>
</dbReference>
<feature type="compositionally biased region" description="Basic and acidic residues" evidence="6">
    <location>
        <begin position="347"/>
        <end position="362"/>
    </location>
</feature>
<dbReference type="SUPFAM" id="SSF101391">
    <property type="entry name" value="Hsp90 co-chaperone CDC37"/>
    <property type="match status" value="1"/>
</dbReference>
<keyword evidence="11" id="KW-1185">Reference proteome</keyword>
<feature type="compositionally biased region" description="Basic and acidic residues" evidence="6">
    <location>
        <begin position="40"/>
        <end position="61"/>
    </location>
</feature>
<dbReference type="GO" id="GO:0051087">
    <property type="term" value="F:protein-folding chaperone binding"/>
    <property type="evidence" value="ECO:0007669"/>
    <property type="project" value="TreeGrafter"/>
</dbReference>
<feature type="domain" description="Cdc37 Hsp90 binding" evidence="8">
    <location>
        <begin position="183"/>
        <end position="354"/>
    </location>
</feature>
<dbReference type="Gene3D" id="6.10.140.250">
    <property type="match status" value="1"/>
</dbReference>
<organism evidence="10 11">
    <name type="scientific">Fistulifera solaris</name>
    <name type="common">Oleaginous diatom</name>
    <dbReference type="NCBI Taxonomy" id="1519565"/>
    <lineage>
        <taxon>Eukaryota</taxon>
        <taxon>Sar</taxon>
        <taxon>Stramenopiles</taxon>
        <taxon>Ochrophyta</taxon>
        <taxon>Bacillariophyta</taxon>
        <taxon>Bacillariophyceae</taxon>
        <taxon>Bacillariophycidae</taxon>
        <taxon>Naviculales</taxon>
        <taxon>Naviculaceae</taxon>
        <taxon>Fistulifera</taxon>
    </lineage>
</organism>
<dbReference type="Pfam" id="PF03234">
    <property type="entry name" value="CDC37_N"/>
    <property type="match status" value="1"/>
</dbReference>
<dbReference type="Gene3D" id="1.20.58.610">
    <property type="entry name" value="Cdc37, Hsp90 binding domain"/>
    <property type="match status" value="1"/>
</dbReference>
<accession>A0A1Z5K319</accession>
<proteinExistence type="inferred from homology"/>
<comment type="similarity">
    <text evidence="2">Belongs to the CDC37 family.</text>
</comment>
<gene>
    <name evidence="10" type="ORF">FisN_32Hh033</name>
</gene>
<reference evidence="10 11" key="1">
    <citation type="journal article" date="2015" name="Plant Cell">
        <title>Oil accumulation by the oleaginous diatom Fistulifera solaris as revealed by the genome and transcriptome.</title>
        <authorList>
            <person name="Tanaka T."/>
            <person name="Maeda Y."/>
            <person name="Veluchamy A."/>
            <person name="Tanaka M."/>
            <person name="Abida H."/>
            <person name="Marechal E."/>
            <person name="Bowler C."/>
            <person name="Muto M."/>
            <person name="Sunaga Y."/>
            <person name="Tanaka M."/>
            <person name="Yoshino T."/>
            <person name="Taniguchi T."/>
            <person name="Fukuda Y."/>
            <person name="Nemoto M."/>
            <person name="Matsumoto M."/>
            <person name="Wong P.S."/>
            <person name="Aburatani S."/>
            <person name="Fujibuchi W."/>
        </authorList>
    </citation>
    <scope>NUCLEOTIDE SEQUENCE [LARGE SCALE GENOMIC DNA]</scope>
    <source>
        <strain evidence="10 11">JPCC DA0580</strain>
    </source>
</reference>
<evidence type="ECO:0000256" key="2">
    <source>
        <dbReference type="ARBA" id="ARBA00006222"/>
    </source>
</evidence>
<evidence type="ECO:0000313" key="10">
    <source>
        <dbReference type="EMBL" id="GAX20650.1"/>
    </source>
</evidence>
<evidence type="ECO:0000256" key="5">
    <source>
        <dbReference type="ARBA" id="ARBA00031396"/>
    </source>
</evidence>
<dbReference type="GO" id="GO:0005737">
    <property type="term" value="C:cytoplasm"/>
    <property type="evidence" value="ECO:0007669"/>
    <property type="project" value="UniProtKB-SubCell"/>
</dbReference>
<feature type="domain" description="Cdc37 C-terminal" evidence="7">
    <location>
        <begin position="369"/>
        <end position="429"/>
    </location>
</feature>
<dbReference type="OrthoDB" id="440202at2759"/>
<evidence type="ECO:0000256" key="1">
    <source>
        <dbReference type="ARBA" id="ARBA00004496"/>
    </source>
</evidence>
<dbReference type="GO" id="GO:0006457">
    <property type="term" value="P:protein folding"/>
    <property type="evidence" value="ECO:0007669"/>
    <property type="project" value="TreeGrafter"/>
</dbReference>
<dbReference type="Pfam" id="PF08565">
    <property type="entry name" value="CDC37_M"/>
    <property type="match status" value="1"/>
</dbReference>
<evidence type="ECO:0000259" key="9">
    <source>
        <dbReference type="SMART" id="SM01071"/>
    </source>
</evidence>
<evidence type="ECO:0000313" key="11">
    <source>
        <dbReference type="Proteomes" id="UP000198406"/>
    </source>
</evidence>
<feature type="region of interest" description="Disordered" evidence="6">
    <location>
        <begin position="347"/>
        <end position="368"/>
    </location>
</feature>
<dbReference type="GO" id="GO:0050821">
    <property type="term" value="P:protein stabilization"/>
    <property type="evidence" value="ECO:0007669"/>
    <property type="project" value="TreeGrafter"/>
</dbReference>
<keyword evidence="10" id="KW-0131">Cell cycle</keyword>
<evidence type="ECO:0000256" key="4">
    <source>
        <dbReference type="ARBA" id="ARBA00023186"/>
    </source>
</evidence>
<dbReference type="PANTHER" id="PTHR12800:SF4">
    <property type="entry name" value="HSP90 CO-CHAPERONE CDC37"/>
    <property type="match status" value="1"/>
</dbReference>
<dbReference type="Pfam" id="PF08564">
    <property type="entry name" value="CDC37_C"/>
    <property type="match status" value="1"/>
</dbReference>
<feature type="region of interest" description="Disordered" evidence="6">
    <location>
        <begin position="168"/>
        <end position="207"/>
    </location>
</feature>
<feature type="compositionally biased region" description="Basic and acidic residues" evidence="6">
    <location>
        <begin position="1"/>
        <end position="12"/>
    </location>
</feature>
<dbReference type="GO" id="GO:0051301">
    <property type="term" value="P:cell division"/>
    <property type="evidence" value="ECO:0007669"/>
    <property type="project" value="UniProtKB-KW"/>
</dbReference>
<evidence type="ECO:0000256" key="6">
    <source>
        <dbReference type="SAM" id="MobiDB-lite"/>
    </source>
</evidence>
<feature type="compositionally biased region" description="Low complexity" evidence="6">
    <location>
        <begin position="173"/>
        <end position="185"/>
    </location>
</feature>
<protein>
    <recommendedName>
        <fullName evidence="5">Hsp90 chaperone protein kinase-targeting subunit</fullName>
    </recommendedName>
</protein>
<feature type="compositionally biased region" description="Basic and acidic residues" evidence="6">
    <location>
        <begin position="120"/>
        <end position="131"/>
    </location>
</feature>
<comment type="subcellular location">
    <subcellularLocation>
        <location evidence="1">Cytoplasm</location>
    </subcellularLocation>
</comment>
<feature type="domain" description="Cdc37 N-terminal" evidence="9">
    <location>
        <begin position="4"/>
        <end position="140"/>
    </location>
</feature>
<dbReference type="GO" id="GO:0031072">
    <property type="term" value="F:heat shock protein binding"/>
    <property type="evidence" value="ECO:0007669"/>
    <property type="project" value="TreeGrafter"/>
</dbReference>
<feature type="compositionally biased region" description="Acidic residues" evidence="6">
    <location>
        <begin position="84"/>
        <end position="99"/>
    </location>
</feature>
<keyword evidence="4" id="KW-0143">Chaperone</keyword>
<sequence>MSKPFDYSKWDNIELSDDEDDLHPNIDRESWFRMKHRSRVEREENEEKDKANIRKEMEKATQRMQILQHELNKIAMQKVKTNDSDSDDDDDDDDDDDINDKEALQAELEELQQQNQARQKKLDEYEKNKKWNVDNMFQVKEDRSMVNPNAGKVNYTPDGYIAPKEDAVPVKVPAPEKSTTAPAPKAAKEPPSPAPQSKVAGPALTSPQFDTSKEHIGVMATYPDFVEKYADTIELFMKLSDLEQSKDFLLRYGDILLQENAANYLLLASLEDEMNGYHEKMKKTARQSQIITHIAELAKTLKTHPGNVIMPFFARLQQREHLEEFVQAVTAFQEKIVQRAIVKKQEMDAQRQQEDDSPRDLSEIPLEQRLGPGGLDPLEVIESLPQEMVEAFESRSVEALKEVLSKMKPEDAEYHMKRCVDSGLWVANA</sequence>
<comment type="caution">
    <text evidence="10">The sequence shown here is derived from an EMBL/GenBank/DDBJ whole genome shotgun (WGS) entry which is preliminary data.</text>
</comment>
<dbReference type="SMART" id="SM01070">
    <property type="entry name" value="CDC37_M"/>
    <property type="match status" value="1"/>
</dbReference>
<dbReference type="InterPro" id="IPR004918">
    <property type="entry name" value="Cdc37"/>
</dbReference>